<organism evidence="1 4">
    <name type="scientific">Vibrio ishigakensis</name>
    <dbReference type="NCBI Taxonomy" id="1481914"/>
    <lineage>
        <taxon>Bacteria</taxon>
        <taxon>Pseudomonadati</taxon>
        <taxon>Pseudomonadota</taxon>
        <taxon>Gammaproteobacteria</taxon>
        <taxon>Vibrionales</taxon>
        <taxon>Vibrionaceae</taxon>
        <taxon>Vibrio</taxon>
    </lineage>
</organism>
<gene>
    <name evidence="1" type="ORF">JCM19231_4972</name>
    <name evidence="2" type="ORF">JCM19232_6158</name>
</gene>
<name>A0A0B8NZ35_9VIBR</name>
<comment type="caution">
    <text evidence="1">The sequence shown here is derived from an EMBL/GenBank/DDBJ whole genome shotgun (WGS) entry which is preliminary data.</text>
</comment>
<accession>A0A0B8PFJ2</accession>
<evidence type="ECO:0000313" key="1">
    <source>
        <dbReference type="EMBL" id="GAM55984.1"/>
    </source>
</evidence>
<dbReference type="AlphaFoldDB" id="A0A0B8NZ35"/>
<evidence type="ECO:0000313" key="2">
    <source>
        <dbReference type="EMBL" id="GAM61853.1"/>
    </source>
</evidence>
<dbReference type="EMBL" id="BBSA01000004">
    <property type="protein sequence ID" value="GAM61853.1"/>
    <property type="molecule type" value="Genomic_DNA"/>
</dbReference>
<sequence>MKSHKEIALDAIELVKPAIERLFERTNRQELHIVVMDPRVKPWERDFEEAILCEAQLGNPEQWTIPFDEFARKKAAQAWRNSGANITNQTQHTASLREEDLLFYGSFVYGDVVVACSGVEQWYDMLISGWIAVAIEQLCMSEYQNNKISNPTQTFRN</sequence>
<evidence type="ECO:0000313" key="4">
    <source>
        <dbReference type="Proteomes" id="UP000031671"/>
    </source>
</evidence>
<reference evidence="3 4" key="3">
    <citation type="submission" date="2015-01" db="EMBL/GenBank/DDBJ databases">
        <authorList>
            <consortium name="NBRP consortium"/>
            <person name="Sawabe T."/>
            <person name="Meirelles P."/>
            <person name="Feng G."/>
            <person name="Sayaka M."/>
            <person name="Hattori M."/>
            <person name="Ohkuma M."/>
        </authorList>
    </citation>
    <scope>NUCLEOTIDE SEQUENCE [LARGE SCALE GENOMIC DNA]</scope>
    <source>
        <strain evidence="4">JCM 19231</strain>
        <strain evidence="1">JCM19231</strain>
        <strain evidence="2 3">JCM19232</strain>
    </source>
</reference>
<reference evidence="1 4" key="1">
    <citation type="submission" date="2015-01" db="EMBL/GenBank/DDBJ databases">
        <title>Vibrio sp. C1 JCM 19231 whole genome shotgun sequence.</title>
        <authorList>
            <person name="Sawabe T."/>
            <person name="Meirelles P."/>
            <person name="Feng G."/>
            <person name="Sayaka M."/>
            <person name="Hattori M."/>
            <person name="Ohkuma M."/>
        </authorList>
    </citation>
    <scope>NUCLEOTIDE SEQUENCE [LARGE SCALE GENOMIC DNA]</scope>
    <source>
        <strain evidence="4">JCM 19231</strain>
        <strain evidence="1">JCM19231</strain>
    </source>
</reference>
<keyword evidence="4" id="KW-1185">Reference proteome</keyword>
<dbReference type="EMBL" id="BBRZ01000021">
    <property type="protein sequence ID" value="GAM55984.1"/>
    <property type="molecule type" value="Genomic_DNA"/>
</dbReference>
<proteinExistence type="predicted"/>
<dbReference type="RefSeq" id="WP_261833877.1">
    <property type="nucleotide sequence ID" value="NZ_AP024881.1"/>
</dbReference>
<dbReference type="Proteomes" id="UP000031670">
    <property type="component" value="Unassembled WGS sequence"/>
</dbReference>
<protein>
    <submittedName>
        <fullName evidence="1">Uncharacterized protein</fullName>
    </submittedName>
</protein>
<reference evidence="2 3" key="2">
    <citation type="submission" date="2015-01" db="EMBL/GenBank/DDBJ databases">
        <title>Vibrio sp. C5 JCM 19232 whole genome shotgun sequence.</title>
        <authorList>
            <person name="Sawabe T."/>
            <person name="Meirelles P."/>
            <person name="Feng G."/>
            <person name="Sayaka M."/>
            <person name="Hattori M."/>
            <person name="Ohkuma M."/>
        </authorList>
    </citation>
    <scope>NUCLEOTIDE SEQUENCE [LARGE SCALE GENOMIC DNA]</scope>
    <source>
        <strain evidence="2 3">JCM19232</strain>
    </source>
</reference>
<dbReference type="Proteomes" id="UP000031671">
    <property type="component" value="Unassembled WGS sequence"/>
</dbReference>
<accession>A0A0B8NZ35</accession>
<evidence type="ECO:0000313" key="3">
    <source>
        <dbReference type="Proteomes" id="UP000031670"/>
    </source>
</evidence>